<feature type="region of interest" description="Disordered" evidence="1">
    <location>
        <begin position="189"/>
        <end position="212"/>
    </location>
</feature>
<dbReference type="EMBL" id="MCGO01000079">
    <property type="protein sequence ID" value="ORY31149.1"/>
    <property type="molecule type" value="Genomic_DNA"/>
</dbReference>
<gene>
    <name evidence="2" type="ORF">BCR33DRAFT_857111</name>
</gene>
<evidence type="ECO:0000313" key="2">
    <source>
        <dbReference type="EMBL" id="ORY31149.1"/>
    </source>
</evidence>
<dbReference type="Proteomes" id="UP000193642">
    <property type="component" value="Unassembled WGS sequence"/>
</dbReference>
<feature type="compositionally biased region" description="Acidic residues" evidence="1">
    <location>
        <begin position="194"/>
        <end position="209"/>
    </location>
</feature>
<accession>A0A1Y2B8J7</accession>
<evidence type="ECO:0000256" key="1">
    <source>
        <dbReference type="SAM" id="MobiDB-lite"/>
    </source>
</evidence>
<comment type="caution">
    <text evidence="2">The sequence shown here is derived from an EMBL/GenBank/DDBJ whole genome shotgun (WGS) entry which is preliminary data.</text>
</comment>
<reference evidence="2 3" key="1">
    <citation type="submission" date="2016-07" db="EMBL/GenBank/DDBJ databases">
        <title>Pervasive Adenine N6-methylation of Active Genes in Fungi.</title>
        <authorList>
            <consortium name="DOE Joint Genome Institute"/>
            <person name="Mondo S.J."/>
            <person name="Dannebaum R.O."/>
            <person name="Kuo R.C."/>
            <person name="Labutti K."/>
            <person name="Haridas S."/>
            <person name="Kuo A."/>
            <person name="Salamov A."/>
            <person name="Ahrendt S.R."/>
            <person name="Lipzen A."/>
            <person name="Sullivan W."/>
            <person name="Andreopoulos W.B."/>
            <person name="Clum A."/>
            <person name="Lindquist E."/>
            <person name="Daum C."/>
            <person name="Ramamoorthy G.K."/>
            <person name="Gryganskyi A."/>
            <person name="Culley D."/>
            <person name="Magnuson J.K."/>
            <person name="James T.Y."/>
            <person name="O'Malley M.A."/>
            <person name="Stajich J.E."/>
            <person name="Spatafora J.W."/>
            <person name="Visel A."/>
            <person name="Grigoriev I.V."/>
        </authorList>
    </citation>
    <scope>NUCLEOTIDE SEQUENCE [LARGE SCALE GENOMIC DNA]</scope>
    <source>
        <strain evidence="2 3">JEL800</strain>
    </source>
</reference>
<protein>
    <recommendedName>
        <fullName evidence="4">BTB domain-containing protein</fullName>
    </recommendedName>
</protein>
<dbReference type="AlphaFoldDB" id="A0A1Y2B8J7"/>
<dbReference type="InterPro" id="IPR011333">
    <property type="entry name" value="SKP1/BTB/POZ_sf"/>
</dbReference>
<dbReference type="SUPFAM" id="SSF54695">
    <property type="entry name" value="POZ domain"/>
    <property type="match status" value="1"/>
</dbReference>
<proteinExistence type="predicted"/>
<evidence type="ECO:0000313" key="3">
    <source>
        <dbReference type="Proteomes" id="UP000193642"/>
    </source>
</evidence>
<evidence type="ECO:0008006" key="4">
    <source>
        <dbReference type="Google" id="ProtNLM"/>
    </source>
</evidence>
<dbReference type="Gene3D" id="3.30.710.10">
    <property type="entry name" value="Potassium Channel Kv1.1, Chain A"/>
    <property type="match status" value="1"/>
</dbReference>
<keyword evidence="3" id="KW-1185">Reference proteome</keyword>
<name>A0A1Y2B8J7_9FUNG</name>
<sequence>MIGEEQDTVCIKVSLPQLQSPTSRLLSKSRAVALLGKAEHSDVILQPTSGEFILANSAYLKRNPYFAAQQNFNNQLNNSKSHIINVDPPFAIGFRVVLECIYAHSLVYCQQVFSVNNFVPVFVNAQYLQEENLVQAGVDWFYKNWRTVIKCQMFSCSYIGEDVVSKLLTAFKSDDIDDDQDDRVEVEAQTTVNNDDDSGNTSDDSDGDESDTKKIETMEANNAAAVFNILLAWAKGWDQDASSKELRAFVAKEVNFAKIRSARWTFLSKKYSKVFHLCVTGKEIHSFSIKMQQEANRELYCSSCNRSFKVSDIPTANMPCHHVDLVEEEEL</sequence>
<organism evidence="2 3">
    <name type="scientific">Rhizoclosmatium globosum</name>
    <dbReference type="NCBI Taxonomy" id="329046"/>
    <lineage>
        <taxon>Eukaryota</taxon>
        <taxon>Fungi</taxon>
        <taxon>Fungi incertae sedis</taxon>
        <taxon>Chytridiomycota</taxon>
        <taxon>Chytridiomycota incertae sedis</taxon>
        <taxon>Chytridiomycetes</taxon>
        <taxon>Chytridiales</taxon>
        <taxon>Chytriomycetaceae</taxon>
        <taxon>Rhizoclosmatium</taxon>
    </lineage>
</organism>